<comment type="similarity">
    <text evidence="1">Belongs to the glycosyltransferase 2 family.</text>
</comment>
<name>A0ABP3Y8W7_9BACT</name>
<dbReference type="Proteomes" id="UP001500469">
    <property type="component" value="Unassembled WGS sequence"/>
</dbReference>
<gene>
    <name evidence="6" type="ORF">GCM10009119_02400</name>
</gene>
<dbReference type="InterPro" id="IPR001173">
    <property type="entry name" value="Glyco_trans_2-like"/>
</dbReference>
<keyword evidence="4" id="KW-0812">Transmembrane</keyword>
<dbReference type="CDD" id="cd04186">
    <property type="entry name" value="GT_2_like_c"/>
    <property type="match status" value="1"/>
</dbReference>
<evidence type="ECO:0000256" key="3">
    <source>
        <dbReference type="ARBA" id="ARBA00022679"/>
    </source>
</evidence>
<keyword evidence="2" id="KW-0328">Glycosyltransferase</keyword>
<organism evidence="6 7">
    <name type="scientific">Algoriphagus jejuensis</name>
    <dbReference type="NCBI Taxonomy" id="419934"/>
    <lineage>
        <taxon>Bacteria</taxon>
        <taxon>Pseudomonadati</taxon>
        <taxon>Bacteroidota</taxon>
        <taxon>Cytophagia</taxon>
        <taxon>Cytophagales</taxon>
        <taxon>Cyclobacteriaceae</taxon>
        <taxon>Algoriphagus</taxon>
    </lineage>
</organism>
<dbReference type="PANTHER" id="PTHR43179">
    <property type="entry name" value="RHAMNOSYLTRANSFERASE WBBL"/>
    <property type="match status" value="1"/>
</dbReference>
<reference evidence="7" key="1">
    <citation type="journal article" date="2019" name="Int. J. Syst. Evol. Microbiol.">
        <title>The Global Catalogue of Microorganisms (GCM) 10K type strain sequencing project: providing services to taxonomists for standard genome sequencing and annotation.</title>
        <authorList>
            <consortium name="The Broad Institute Genomics Platform"/>
            <consortium name="The Broad Institute Genome Sequencing Center for Infectious Disease"/>
            <person name="Wu L."/>
            <person name="Ma J."/>
        </authorList>
    </citation>
    <scope>NUCLEOTIDE SEQUENCE [LARGE SCALE GENOMIC DNA]</scope>
    <source>
        <strain evidence="7">JCM 16112</strain>
    </source>
</reference>
<accession>A0ABP3Y8W7</accession>
<feature type="domain" description="Glycosyltransferase 2-like" evidence="5">
    <location>
        <begin position="11"/>
        <end position="182"/>
    </location>
</feature>
<feature type="transmembrane region" description="Helical" evidence="4">
    <location>
        <begin position="260"/>
        <end position="282"/>
    </location>
</feature>
<comment type="caution">
    <text evidence="6">The sequence shown here is derived from an EMBL/GenBank/DDBJ whole genome shotgun (WGS) entry which is preliminary data.</text>
</comment>
<dbReference type="SUPFAM" id="SSF53448">
    <property type="entry name" value="Nucleotide-diphospho-sugar transferases"/>
    <property type="match status" value="1"/>
</dbReference>
<keyword evidence="4" id="KW-1133">Transmembrane helix</keyword>
<evidence type="ECO:0000259" key="5">
    <source>
        <dbReference type="Pfam" id="PF00535"/>
    </source>
</evidence>
<evidence type="ECO:0000256" key="1">
    <source>
        <dbReference type="ARBA" id="ARBA00006739"/>
    </source>
</evidence>
<evidence type="ECO:0000256" key="2">
    <source>
        <dbReference type="ARBA" id="ARBA00022676"/>
    </source>
</evidence>
<keyword evidence="3" id="KW-0808">Transferase</keyword>
<keyword evidence="7" id="KW-1185">Reference proteome</keyword>
<evidence type="ECO:0000313" key="7">
    <source>
        <dbReference type="Proteomes" id="UP001500469"/>
    </source>
</evidence>
<proteinExistence type="inferred from homology"/>
<dbReference type="InterPro" id="IPR029044">
    <property type="entry name" value="Nucleotide-diphossugar_trans"/>
</dbReference>
<evidence type="ECO:0000313" key="6">
    <source>
        <dbReference type="EMBL" id="GAA0877272.1"/>
    </source>
</evidence>
<sequence>MAIIPEASVAIILVNWNGLEFTRACLESLRRVDFPDFRVILVDNASQNQESGRLNREFPEIMLVENQENLGFAGGNNAGIRLALQQGFSHIMLLNNDTEVEPDFLGEMMIHFSRNPSLGVVQPLILFLNDRKKIWNAGGKWVAATGRAVTLGDREPLADFRVKDMKMDWATGCCMLISREALLKTGLLNEQYFAYFEDVDWSLRFRKAGFGIVLAERARIYHEAGASSKKAHAEGMLSPKVFYYHVRNQLFLLRGTLQGFHTLVGCSYHLSRFMLWMGYFLLRGRFQKMKAVANGIRDGLTTPLEPAPRWP</sequence>
<dbReference type="RefSeq" id="WP_343847974.1">
    <property type="nucleotide sequence ID" value="NZ_BAAAFI010000002.1"/>
</dbReference>
<dbReference type="PANTHER" id="PTHR43179:SF12">
    <property type="entry name" value="GALACTOFURANOSYLTRANSFERASE GLFT2"/>
    <property type="match status" value="1"/>
</dbReference>
<dbReference type="Pfam" id="PF00535">
    <property type="entry name" value="Glycos_transf_2"/>
    <property type="match status" value="1"/>
</dbReference>
<dbReference type="Gene3D" id="3.90.550.10">
    <property type="entry name" value="Spore Coat Polysaccharide Biosynthesis Protein SpsA, Chain A"/>
    <property type="match status" value="1"/>
</dbReference>
<dbReference type="EMBL" id="BAAAFI010000002">
    <property type="protein sequence ID" value="GAA0877272.1"/>
    <property type="molecule type" value="Genomic_DNA"/>
</dbReference>
<protein>
    <submittedName>
        <fullName evidence="6">Glycosyltransferase family 2 protein</fullName>
    </submittedName>
</protein>
<keyword evidence="4" id="KW-0472">Membrane</keyword>
<evidence type="ECO:0000256" key="4">
    <source>
        <dbReference type="SAM" id="Phobius"/>
    </source>
</evidence>